<dbReference type="EC" id="2.7.13.3" evidence="2"/>
<sequence>MAMKSAHDAPILVQPAMGLALEGDTPAEAFNVMACLTEIEVLVKNSWEPKIRLDLQASSDMPVVTWCRKGLQSAIMNLLLNARDAMPDGGVISIVAAAHYQGRVATGIEFRVTDNGLGMTRNTLLHAIDPFFTTKATGLGGLGLPMVTCFAQEAGGRLHIESEPGVGTIVTLWLPLPESKAEGQPGPLRFRHASSLD</sequence>
<evidence type="ECO:0000256" key="4">
    <source>
        <dbReference type="ARBA" id="ARBA00022741"/>
    </source>
</evidence>
<dbReference type="Pfam" id="PF02518">
    <property type="entry name" value="HATPase_c"/>
    <property type="match status" value="1"/>
</dbReference>
<dbReference type="EMBL" id="AHAM01000314">
    <property type="protein sequence ID" value="EHK52602.1"/>
    <property type="molecule type" value="Genomic_DNA"/>
</dbReference>
<dbReference type="PROSITE" id="PS50109">
    <property type="entry name" value="HIS_KIN"/>
    <property type="match status" value="1"/>
</dbReference>
<dbReference type="PATRIC" id="fig|1107882.3.peg.6670"/>
<feature type="domain" description="Histidine kinase" evidence="8">
    <location>
        <begin position="71"/>
        <end position="178"/>
    </location>
</feature>
<dbReference type="RefSeq" id="WP_008840461.1">
    <property type="nucleotide sequence ID" value="NZ_AHAM01000314.1"/>
</dbReference>
<dbReference type="SMART" id="SM00387">
    <property type="entry name" value="HATPase_c"/>
    <property type="match status" value="1"/>
</dbReference>
<dbReference type="InterPro" id="IPR003594">
    <property type="entry name" value="HATPase_dom"/>
</dbReference>
<proteinExistence type="predicted"/>
<name>H0I354_9HYPH</name>
<comment type="catalytic activity">
    <reaction evidence="1">
        <text>ATP + protein L-histidine = ADP + protein N-phospho-L-histidine.</text>
        <dbReference type="EC" id="2.7.13.3"/>
    </reaction>
</comment>
<reference evidence="9 10" key="1">
    <citation type="journal article" date="2012" name="J. Bacteriol.">
        <title>Draft Genome Sequence of Mesorhizobium alhagi CCNWXJ12-2T, a Novel Salt-Resistant Species Isolated from the Desert of Northwestern China.</title>
        <authorList>
            <person name="Zhou M."/>
            <person name="Chen W."/>
            <person name="Chen H."/>
            <person name="Wei G."/>
        </authorList>
    </citation>
    <scope>NUCLEOTIDE SEQUENCE [LARGE SCALE GENOMIC DNA]</scope>
    <source>
        <strain evidence="9 10">CCNWXJ12-2</strain>
    </source>
</reference>
<dbReference type="GO" id="GO:0004673">
    <property type="term" value="F:protein histidine kinase activity"/>
    <property type="evidence" value="ECO:0007669"/>
    <property type="project" value="UniProtKB-EC"/>
</dbReference>
<evidence type="ECO:0000256" key="5">
    <source>
        <dbReference type="ARBA" id="ARBA00022777"/>
    </source>
</evidence>
<accession>H0I354</accession>
<evidence type="ECO:0000256" key="6">
    <source>
        <dbReference type="ARBA" id="ARBA00022840"/>
    </source>
</evidence>
<dbReference type="Proteomes" id="UP000003250">
    <property type="component" value="Unassembled WGS sequence"/>
</dbReference>
<evidence type="ECO:0000256" key="7">
    <source>
        <dbReference type="ARBA" id="ARBA00023012"/>
    </source>
</evidence>
<gene>
    <name evidence="9" type="ORF">MAXJ12_34579</name>
</gene>
<dbReference type="InterPro" id="IPR004358">
    <property type="entry name" value="Sig_transdc_His_kin-like_C"/>
</dbReference>
<evidence type="ECO:0000256" key="2">
    <source>
        <dbReference type="ARBA" id="ARBA00012438"/>
    </source>
</evidence>
<organism evidence="9 10">
    <name type="scientific">Mesorhizobium alhagi CCNWXJ12-2</name>
    <dbReference type="NCBI Taxonomy" id="1107882"/>
    <lineage>
        <taxon>Bacteria</taxon>
        <taxon>Pseudomonadati</taxon>
        <taxon>Pseudomonadota</taxon>
        <taxon>Alphaproteobacteria</taxon>
        <taxon>Hyphomicrobiales</taxon>
        <taxon>Phyllobacteriaceae</taxon>
        <taxon>Allomesorhizobium</taxon>
    </lineage>
</organism>
<protein>
    <recommendedName>
        <fullName evidence="2">histidine kinase</fullName>
        <ecNumber evidence="2">2.7.13.3</ecNumber>
    </recommendedName>
</protein>
<evidence type="ECO:0000256" key="3">
    <source>
        <dbReference type="ARBA" id="ARBA00022679"/>
    </source>
</evidence>
<dbReference type="GO" id="GO:0005524">
    <property type="term" value="F:ATP binding"/>
    <property type="evidence" value="ECO:0007669"/>
    <property type="project" value="UniProtKB-KW"/>
</dbReference>
<dbReference type="InterPro" id="IPR005467">
    <property type="entry name" value="His_kinase_dom"/>
</dbReference>
<dbReference type="GO" id="GO:0000160">
    <property type="term" value="P:phosphorelay signal transduction system"/>
    <property type="evidence" value="ECO:0007669"/>
    <property type="project" value="UniProtKB-KW"/>
</dbReference>
<keyword evidence="10" id="KW-1185">Reference proteome</keyword>
<dbReference type="Gene3D" id="3.30.565.10">
    <property type="entry name" value="Histidine kinase-like ATPase, C-terminal domain"/>
    <property type="match status" value="1"/>
</dbReference>
<evidence type="ECO:0000259" key="8">
    <source>
        <dbReference type="PROSITE" id="PS50109"/>
    </source>
</evidence>
<dbReference type="PANTHER" id="PTHR43065">
    <property type="entry name" value="SENSOR HISTIDINE KINASE"/>
    <property type="match status" value="1"/>
</dbReference>
<keyword evidence="5 9" id="KW-0418">Kinase</keyword>
<dbReference type="OrthoDB" id="9805722at2"/>
<dbReference type="InterPro" id="IPR036890">
    <property type="entry name" value="HATPase_C_sf"/>
</dbReference>
<keyword evidence="4" id="KW-0547">Nucleotide-binding</keyword>
<keyword evidence="7" id="KW-0902">Two-component regulatory system</keyword>
<dbReference type="SUPFAM" id="SSF55874">
    <property type="entry name" value="ATPase domain of HSP90 chaperone/DNA topoisomerase II/histidine kinase"/>
    <property type="match status" value="1"/>
</dbReference>
<keyword evidence="6" id="KW-0067">ATP-binding</keyword>
<evidence type="ECO:0000256" key="1">
    <source>
        <dbReference type="ARBA" id="ARBA00000085"/>
    </source>
</evidence>
<dbReference type="PANTHER" id="PTHR43065:SF46">
    <property type="entry name" value="C4-DICARBOXYLATE TRANSPORT SENSOR PROTEIN DCTB"/>
    <property type="match status" value="1"/>
</dbReference>
<dbReference type="PRINTS" id="PR00344">
    <property type="entry name" value="BCTRLSENSOR"/>
</dbReference>
<evidence type="ECO:0000313" key="10">
    <source>
        <dbReference type="Proteomes" id="UP000003250"/>
    </source>
</evidence>
<keyword evidence="3" id="KW-0808">Transferase</keyword>
<evidence type="ECO:0000313" key="9">
    <source>
        <dbReference type="EMBL" id="EHK52602.1"/>
    </source>
</evidence>
<dbReference type="AlphaFoldDB" id="H0I354"/>